<keyword evidence="2" id="KW-1185">Reference proteome</keyword>
<protein>
    <submittedName>
        <fullName evidence="1">Uncharacterized protein</fullName>
    </submittedName>
</protein>
<sequence length="85" mass="9620">MDQRPEETAAASAQQQTVSQPPLRHEDDADEDDDAVKQLQECTALYLSLQDCLVKTNRNWKSCQSEVQALKACHEKRKNSSSKRS</sequence>
<proteinExistence type="predicted"/>
<dbReference type="Proteomes" id="UP001060085">
    <property type="component" value="Linkage Group LG05"/>
</dbReference>
<organism evidence="1 2">
    <name type="scientific">Catharanthus roseus</name>
    <name type="common">Madagascar periwinkle</name>
    <name type="synonym">Vinca rosea</name>
    <dbReference type="NCBI Taxonomy" id="4058"/>
    <lineage>
        <taxon>Eukaryota</taxon>
        <taxon>Viridiplantae</taxon>
        <taxon>Streptophyta</taxon>
        <taxon>Embryophyta</taxon>
        <taxon>Tracheophyta</taxon>
        <taxon>Spermatophyta</taxon>
        <taxon>Magnoliopsida</taxon>
        <taxon>eudicotyledons</taxon>
        <taxon>Gunneridae</taxon>
        <taxon>Pentapetalae</taxon>
        <taxon>asterids</taxon>
        <taxon>lamiids</taxon>
        <taxon>Gentianales</taxon>
        <taxon>Apocynaceae</taxon>
        <taxon>Rauvolfioideae</taxon>
        <taxon>Vinceae</taxon>
        <taxon>Catharanthinae</taxon>
        <taxon>Catharanthus</taxon>
    </lineage>
</organism>
<accession>A0ACC0AXF2</accession>
<evidence type="ECO:0000313" key="1">
    <source>
        <dbReference type="EMBL" id="KAI5664682.1"/>
    </source>
</evidence>
<evidence type="ECO:0000313" key="2">
    <source>
        <dbReference type="Proteomes" id="UP001060085"/>
    </source>
</evidence>
<dbReference type="EMBL" id="CM044705">
    <property type="protein sequence ID" value="KAI5664682.1"/>
    <property type="molecule type" value="Genomic_DNA"/>
</dbReference>
<gene>
    <name evidence="1" type="ORF">M9H77_24005</name>
</gene>
<reference evidence="2" key="1">
    <citation type="journal article" date="2023" name="Nat. Plants">
        <title>Single-cell RNA sequencing provides a high-resolution roadmap for understanding the multicellular compartmentation of specialized metabolism.</title>
        <authorList>
            <person name="Sun S."/>
            <person name="Shen X."/>
            <person name="Li Y."/>
            <person name="Li Y."/>
            <person name="Wang S."/>
            <person name="Li R."/>
            <person name="Zhang H."/>
            <person name="Shen G."/>
            <person name="Guo B."/>
            <person name="Wei J."/>
            <person name="Xu J."/>
            <person name="St-Pierre B."/>
            <person name="Chen S."/>
            <person name="Sun C."/>
        </authorList>
    </citation>
    <scope>NUCLEOTIDE SEQUENCE [LARGE SCALE GENOMIC DNA]</scope>
</reference>
<name>A0ACC0AXF2_CATRO</name>
<comment type="caution">
    <text evidence="1">The sequence shown here is derived from an EMBL/GenBank/DDBJ whole genome shotgun (WGS) entry which is preliminary data.</text>
</comment>